<organism evidence="2 3">
    <name type="scientific">Lacinutrix iliipiscaria</name>
    <dbReference type="NCBI Taxonomy" id="1230532"/>
    <lineage>
        <taxon>Bacteria</taxon>
        <taxon>Pseudomonadati</taxon>
        <taxon>Bacteroidota</taxon>
        <taxon>Flavobacteriia</taxon>
        <taxon>Flavobacteriales</taxon>
        <taxon>Flavobacteriaceae</taxon>
        <taxon>Lacinutrix</taxon>
    </lineage>
</organism>
<dbReference type="PANTHER" id="PTHR22916:SF3">
    <property type="entry name" value="UDP-GLCNAC:BETAGAL BETA-1,3-N-ACETYLGLUCOSAMINYLTRANSFERASE-LIKE PROTEIN 1"/>
    <property type="match status" value="1"/>
</dbReference>
<evidence type="ECO:0000313" key="3">
    <source>
        <dbReference type="Proteomes" id="UP001597533"/>
    </source>
</evidence>
<proteinExistence type="predicted"/>
<dbReference type="SUPFAM" id="SSF53448">
    <property type="entry name" value="Nucleotide-diphospho-sugar transferases"/>
    <property type="match status" value="1"/>
</dbReference>
<comment type="caution">
    <text evidence="2">The sequence shown here is derived from an EMBL/GenBank/DDBJ whole genome shotgun (WGS) entry which is preliminary data.</text>
</comment>
<evidence type="ECO:0000313" key="2">
    <source>
        <dbReference type="EMBL" id="MFD2823586.1"/>
    </source>
</evidence>
<gene>
    <name evidence="2" type="ORF">ACFS5M_07890</name>
</gene>
<dbReference type="Pfam" id="PF00535">
    <property type="entry name" value="Glycos_transf_2"/>
    <property type="match status" value="1"/>
</dbReference>
<reference evidence="3" key="1">
    <citation type="journal article" date="2019" name="Int. J. Syst. Evol. Microbiol.">
        <title>The Global Catalogue of Microorganisms (GCM) 10K type strain sequencing project: providing services to taxonomists for standard genome sequencing and annotation.</title>
        <authorList>
            <consortium name="The Broad Institute Genomics Platform"/>
            <consortium name="The Broad Institute Genome Sequencing Center for Infectious Disease"/>
            <person name="Wu L."/>
            <person name="Ma J."/>
        </authorList>
    </citation>
    <scope>NUCLEOTIDE SEQUENCE [LARGE SCALE GENOMIC DNA]</scope>
    <source>
        <strain evidence="3">KCTC 32141</strain>
    </source>
</reference>
<dbReference type="EMBL" id="JBHUOV010000002">
    <property type="protein sequence ID" value="MFD2823586.1"/>
    <property type="molecule type" value="Genomic_DNA"/>
</dbReference>
<sequence>MNLTDLLPTYKKQDHKETYKYTFTIFTPVYNRADTLERVFKSLNAQTYKDFELVLINDGSKDNSHEVALELMKTANFEINYINNAKNQHKMACFKQAIAIAKGEFILPFDSDDECTPDALAIFKKEYDSIPDERKASISGVTCLCNDQFGNLVGEKFPTSPYYSNTFKQQIRQASSQEKWGFTKTKVLKNITINNAIFSRGYIPEGVIWELIASQNFETKYINETLRTYYLDTANAISIQNHEKDAFGMAVYSLSILNWYYKTHLFKQPKLFVKRIYTLLRAAQYLEFSLNDYQQATQSKLLKLCFTLGWPFKRLL</sequence>
<protein>
    <submittedName>
        <fullName evidence="2">Glycosyltransferase family 2 protein</fullName>
        <ecNumber evidence="2">2.4.-.-</ecNumber>
    </submittedName>
</protein>
<dbReference type="InterPro" id="IPR029044">
    <property type="entry name" value="Nucleotide-diphossugar_trans"/>
</dbReference>
<keyword evidence="3" id="KW-1185">Reference proteome</keyword>
<dbReference type="PANTHER" id="PTHR22916">
    <property type="entry name" value="GLYCOSYLTRANSFERASE"/>
    <property type="match status" value="1"/>
</dbReference>
<dbReference type="Gene3D" id="3.90.550.10">
    <property type="entry name" value="Spore Coat Polysaccharide Biosynthesis Protein SpsA, Chain A"/>
    <property type="match status" value="1"/>
</dbReference>
<dbReference type="RefSeq" id="WP_183487634.1">
    <property type="nucleotide sequence ID" value="NZ_JBHUOV010000002.1"/>
</dbReference>
<feature type="domain" description="Glycosyltransferase 2-like" evidence="1">
    <location>
        <begin position="24"/>
        <end position="127"/>
    </location>
</feature>
<dbReference type="EC" id="2.4.-.-" evidence="2"/>
<keyword evidence="2" id="KW-0808">Transferase</keyword>
<name>A0ABW5WQR8_9FLAO</name>
<dbReference type="GO" id="GO:0016757">
    <property type="term" value="F:glycosyltransferase activity"/>
    <property type="evidence" value="ECO:0007669"/>
    <property type="project" value="UniProtKB-KW"/>
</dbReference>
<dbReference type="CDD" id="cd00761">
    <property type="entry name" value="Glyco_tranf_GTA_type"/>
    <property type="match status" value="1"/>
</dbReference>
<dbReference type="InterPro" id="IPR001173">
    <property type="entry name" value="Glyco_trans_2-like"/>
</dbReference>
<dbReference type="Proteomes" id="UP001597533">
    <property type="component" value="Unassembled WGS sequence"/>
</dbReference>
<keyword evidence="2" id="KW-0328">Glycosyltransferase</keyword>
<accession>A0ABW5WQR8</accession>
<evidence type="ECO:0000259" key="1">
    <source>
        <dbReference type="Pfam" id="PF00535"/>
    </source>
</evidence>